<comment type="subcellular location">
    <subcellularLocation>
        <location evidence="1">Cell membrane</location>
        <topology evidence="1">Peripheral membrane protein</topology>
        <orientation evidence="1">Cytoplasmic side</orientation>
    </subcellularLocation>
</comment>
<keyword evidence="17" id="KW-1185">Reference proteome</keyword>
<dbReference type="GO" id="GO:0006614">
    <property type="term" value="P:SRP-dependent cotranslational protein targeting to membrane"/>
    <property type="evidence" value="ECO:0007669"/>
    <property type="project" value="UniProtKB-UniRule"/>
</dbReference>
<dbReference type="OrthoDB" id="9778554at2"/>
<dbReference type="STRING" id="1619234.SAMN05421730_100338"/>
<keyword evidence="8" id="KW-0653">Protein transport</keyword>
<dbReference type="InterPro" id="IPR047040">
    <property type="entry name" value="FlhF__GTPase_dom"/>
</dbReference>
<keyword evidence="9" id="KW-0342">GTP-binding</keyword>
<evidence type="ECO:0000256" key="11">
    <source>
        <dbReference type="ARBA" id="ARBA00023225"/>
    </source>
</evidence>
<dbReference type="GO" id="GO:0005525">
    <property type="term" value="F:GTP binding"/>
    <property type="evidence" value="ECO:0007669"/>
    <property type="project" value="UniProtKB-UniRule"/>
</dbReference>
<dbReference type="SMART" id="SM00962">
    <property type="entry name" value="SRP54"/>
    <property type="match status" value="1"/>
</dbReference>
<accession>A0A1D3TQK8</accession>
<keyword evidence="6" id="KW-0547">Nucleotide-binding</keyword>
<keyword evidence="10" id="KW-0472">Membrane</keyword>
<keyword evidence="7" id="KW-1005">Bacterial flagellum biogenesis</keyword>
<dbReference type="EMBL" id="FMKA01000003">
    <property type="protein sequence ID" value="SCP95913.1"/>
    <property type="molecule type" value="Genomic_DNA"/>
</dbReference>
<dbReference type="Pfam" id="PF00448">
    <property type="entry name" value="SRP54"/>
    <property type="match status" value="1"/>
</dbReference>
<comment type="similarity">
    <text evidence="2">Belongs to the GTP-binding SRP family.</text>
</comment>
<evidence type="ECO:0000256" key="9">
    <source>
        <dbReference type="ARBA" id="ARBA00023134"/>
    </source>
</evidence>
<keyword evidence="16" id="KW-0966">Cell projection</keyword>
<organism evidence="16 17">
    <name type="scientific">Anaerobium acetethylicum</name>
    <dbReference type="NCBI Taxonomy" id="1619234"/>
    <lineage>
        <taxon>Bacteria</taxon>
        <taxon>Bacillati</taxon>
        <taxon>Bacillota</taxon>
        <taxon>Clostridia</taxon>
        <taxon>Lachnospirales</taxon>
        <taxon>Lachnospiraceae</taxon>
        <taxon>Anaerobium</taxon>
    </lineage>
</organism>
<dbReference type="Gene3D" id="3.40.50.300">
    <property type="entry name" value="P-loop containing nucleotide triphosphate hydrolases"/>
    <property type="match status" value="1"/>
</dbReference>
<dbReference type="FunFam" id="3.40.50.300:FF:000695">
    <property type="entry name" value="Flagellar biosynthesis regulator FlhF"/>
    <property type="match status" value="1"/>
</dbReference>
<feature type="domain" description="AAA+ ATPase" evidence="14">
    <location>
        <begin position="172"/>
        <end position="321"/>
    </location>
</feature>
<dbReference type="NCBIfam" id="TIGR03499">
    <property type="entry name" value="FlhF"/>
    <property type="match status" value="1"/>
</dbReference>
<dbReference type="GO" id="GO:0005886">
    <property type="term" value="C:plasma membrane"/>
    <property type="evidence" value="ECO:0007669"/>
    <property type="project" value="UniProtKB-SubCell"/>
</dbReference>
<comment type="function">
    <text evidence="12">Necessary for flagellar biosynthesis. May be involved in translocation of the flagellum.</text>
</comment>
<proteinExistence type="inferred from homology"/>
<dbReference type="InterPro" id="IPR003593">
    <property type="entry name" value="AAA+_ATPase"/>
</dbReference>
<dbReference type="Proteomes" id="UP000199315">
    <property type="component" value="Unassembled WGS sequence"/>
</dbReference>
<dbReference type="InterPro" id="IPR000897">
    <property type="entry name" value="SRP54_GTPase_dom"/>
</dbReference>
<evidence type="ECO:0000256" key="7">
    <source>
        <dbReference type="ARBA" id="ARBA00022795"/>
    </source>
</evidence>
<keyword evidence="5" id="KW-1003">Cell membrane</keyword>
<evidence type="ECO:0000313" key="17">
    <source>
        <dbReference type="Proteomes" id="UP000199315"/>
    </source>
</evidence>
<dbReference type="CDD" id="cd17873">
    <property type="entry name" value="FlhF"/>
    <property type="match status" value="1"/>
</dbReference>
<evidence type="ECO:0000256" key="4">
    <source>
        <dbReference type="ARBA" id="ARBA00022448"/>
    </source>
</evidence>
<name>A0A1D3TQK8_9FIRM</name>
<evidence type="ECO:0000259" key="15">
    <source>
        <dbReference type="SMART" id="SM00962"/>
    </source>
</evidence>
<evidence type="ECO:0000256" key="8">
    <source>
        <dbReference type="ARBA" id="ARBA00022927"/>
    </source>
</evidence>
<evidence type="ECO:0000256" key="3">
    <source>
        <dbReference type="ARBA" id="ARBA00014919"/>
    </source>
</evidence>
<evidence type="ECO:0000259" key="14">
    <source>
        <dbReference type="SMART" id="SM00382"/>
    </source>
</evidence>
<reference evidence="16 17" key="1">
    <citation type="submission" date="2016-09" db="EMBL/GenBank/DDBJ databases">
        <authorList>
            <person name="Capua I."/>
            <person name="De Benedictis P."/>
            <person name="Joannis T."/>
            <person name="Lombin L.H."/>
            <person name="Cattoli G."/>
        </authorList>
    </citation>
    <scope>NUCLEOTIDE SEQUENCE [LARGE SCALE GENOMIC DNA]</scope>
    <source>
        <strain evidence="16 17">GluBS11</strain>
    </source>
</reference>
<evidence type="ECO:0000256" key="1">
    <source>
        <dbReference type="ARBA" id="ARBA00004413"/>
    </source>
</evidence>
<evidence type="ECO:0000256" key="2">
    <source>
        <dbReference type="ARBA" id="ARBA00008531"/>
    </source>
</evidence>
<keyword evidence="4" id="KW-0813">Transport</keyword>
<dbReference type="SUPFAM" id="SSF52540">
    <property type="entry name" value="P-loop containing nucleoside triphosphate hydrolases"/>
    <property type="match status" value="1"/>
</dbReference>
<keyword evidence="16" id="KW-0282">Flagellum</keyword>
<evidence type="ECO:0000256" key="13">
    <source>
        <dbReference type="NCBIfam" id="TIGR03499"/>
    </source>
</evidence>
<feature type="domain" description="SRP54-type proteins GTP-binding" evidence="15">
    <location>
        <begin position="173"/>
        <end position="367"/>
    </location>
</feature>
<dbReference type="InterPro" id="IPR020006">
    <property type="entry name" value="FlhF"/>
</dbReference>
<dbReference type="GO" id="GO:0005047">
    <property type="term" value="F:signal recognition particle binding"/>
    <property type="evidence" value="ECO:0007669"/>
    <property type="project" value="TreeGrafter"/>
</dbReference>
<dbReference type="AlphaFoldDB" id="A0A1D3TQK8"/>
<dbReference type="InterPro" id="IPR027417">
    <property type="entry name" value="P-loop_NTPase"/>
</dbReference>
<evidence type="ECO:0000256" key="6">
    <source>
        <dbReference type="ARBA" id="ARBA00022741"/>
    </source>
</evidence>
<sequence>MIIKKYQGRTEAEAVLKAKEELGSTAIVMNVKITRPKGIFRFFRSGTTEVTAALEEPEDVLKETSAIEKRLDSLQSMLERQTATGSELKREVGSDAVKEEAVEKSEAFHCMQLIYSTMIENEVDEKYANQIIGEIDQNMRSEAELGSILAGIYQKMILKFGEANPITLSDQKPKTVFFIGPTGVGKTTTIAKIASRFCVEEKKKVVLLTADTYRIAAAEQLRTYANILDIPFRVIYTPEELQQAEEDYADYDLILVDTAGHFYKNEDQKGEIKNLLDSMDQEAETEVFLVVSATTKYADLIEITQAYAGMADYKLIFTKTDETAKLGNLLNIKLHSGAEMSYITCGQNVPDDIEQFNGQSIVKRLLGGK</sequence>
<dbReference type="PANTHER" id="PTHR43134">
    <property type="entry name" value="SIGNAL RECOGNITION PARTICLE RECEPTOR SUBUNIT ALPHA"/>
    <property type="match status" value="1"/>
</dbReference>
<dbReference type="GO" id="GO:0003924">
    <property type="term" value="F:GTPase activity"/>
    <property type="evidence" value="ECO:0007669"/>
    <property type="project" value="UniProtKB-UniRule"/>
</dbReference>
<dbReference type="PANTHER" id="PTHR43134:SF3">
    <property type="entry name" value="FLAGELLAR BIOSYNTHESIS PROTEIN FLHF"/>
    <property type="match status" value="1"/>
</dbReference>
<evidence type="ECO:0000256" key="10">
    <source>
        <dbReference type="ARBA" id="ARBA00023136"/>
    </source>
</evidence>
<dbReference type="SMART" id="SM00382">
    <property type="entry name" value="AAA"/>
    <property type="match status" value="1"/>
</dbReference>
<dbReference type="RefSeq" id="WP_091230665.1">
    <property type="nucleotide sequence ID" value="NZ_FMKA01000003.1"/>
</dbReference>
<dbReference type="GO" id="GO:0044781">
    <property type="term" value="P:bacterial-type flagellum organization"/>
    <property type="evidence" value="ECO:0007669"/>
    <property type="project" value="UniProtKB-UniRule"/>
</dbReference>
<evidence type="ECO:0000256" key="5">
    <source>
        <dbReference type="ARBA" id="ARBA00022475"/>
    </source>
</evidence>
<evidence type="ECO:0000313" key="16">
    <source>
        <dbReference type="EMBL" id="SCP95913.1"/>
    </source>
</evidence>
<dbReference type="Gene3D" id="1.20.120.1380">
    <property type="entry name" value="Flagellar FlhF biosynthesis protein, N domain"/>
    <property type="match status" value="1"/>
</dbReference>
<protein>
    <recommendedName>
        <fullName evidence="3 13">Flagellar biosynthesis protein FlhF</fullName>
    </recommendedName>
</protein>
<evidence type="ECO:0000256" key="12">
    <source>
        <dbReference type="ARBA" id="ARBA00025337"/>
    </source>
</evidence>
<dbReference type="GO" id="GO:0015031">
    <property type="term" value="P:protein transport"/>
    <property type="evidence" value="ECO:0007669"/>
    <property type="project" value="UniProtKB-KW"/>
</dbReference>
<gene>
    <name evidence="16" type="ORF">SAMN05421730_100338</name>
</gene>
<keyword evidence="16" id="KW-0969">Cilium</keyword>
<keyword evidence="11" id="KW-1006">Bacterial flagellum protein export</keyword>